<evidence type="ECO:0000256" key="1">
    <source>
        <dbReference type="ARBA" id="ARBA00004496"/>
    </source>
</evidence>
<dbReference type="GO" id="GO:0000049">
    <property type="term" value="F:tRNA binding"/>
    <property type="evidence" value="ECO:0007669"/>
    <property type="project" value="UniProtKB-UniRule"/>
</dbReference>
<sequence length="1035" mass="118595">MATETGPSATVLQENDTHLAEYESAIVCAFHYSGATMNDEAAQTNKQQAEAYCLQQKANPNTNWQYALRLFQLSRYEHVKFYTLQVIQELITQGLSDDIAIQIRSVILLFIKQNAQYVEQSATYLKNKIAVVWTLLIKRDYPERWPNAFCDWMELLPLGDCMVEMYFRILIAIYEEVVDVDTSKASKATAHNMKIKDAMREGSCIAEAFDVFYKVLTSSDESERGHQLSVAALETLKCFIGWVDIKLIVNDRYIPLLFQIIRERSHLRCLAINCIFEIIDKGMDHEKKLALLRHLNICEILQALPIHEDDTFAEEVAEVVNAIGLELAECINAFRTRDECKESFLASNALFCQILPLVWQLFSSENQQVSEEVFELVNAIGSLIQNDTADAAEADQIQSNIFQPSKQIKHILYGIYRQTRWDNVDADAAEVEEYRRSLYRIYVNIIRKRAFDVLSFLMELADQLPAQFSQMDPNDLESFIFMIYRFREGVGVASDIQALEERNGTFMGIILRIHAGILGEASLGITYHPSVLMTYYDFAVRYTRCLHHQPELIPSLLSMMFGLNGLENQHGHVRSRVCYMFIRLVRSIGNLIIPHISTILQALYPRLVVATNPEVSAIKTSDSTFLTYDDRLYLFELAGHVIAGLHYNSDATSDLNVLQVKYQYTKTILEPLFMALSDATQLAERGGSRSDMEDVAAYISRLLNAIAYFLKAFKGKECISEQEQILKQVLLAINKVLEIPIINQQTMVRSKVIFLLHRLVSILDGKQFLAHASETLKRLMLHCESQEVVEIVQLLNQLIIKFKKEFKSFMELYAIQFMQHLWSVMPTEDAIVTRTDNGSVVKNSHQLEREQTLKYLYLFMLHLVLHELDDIFLSCSNRSHLEAIFTIVLEGCSYTTDLQINRTCYTIAHQVGSRWLGLSECSSDSFPAEVKAWYSQWLAEKFTPSVFSFAQKEHFNPEDAQSMLVVKEMALLLQCGVQALGNEFVLFLRNHILPSMNITPEQADAFCTQLSMERTNKVMLLKDVFVHLKRQQESS</sequence>
<evidence type="ECO:0000256" key="4">
    <source>
        <dbReference type="ARBA" id="ARBA00022490"/>
    </source>
</evidence>
<keyword evidence="3 10" id="KW-0813">Transport</keyword>
<feature type="domain" description="Exportin-1/Importin-beta-like" evidence="11">
    <location>
        <begin position="124"/>
        <end position="275"/>
    </location>
</feature>
<dbReference type="STRING" id="65357.A0A024GUL8"/>
<comment type="function">
    <text evidence="10">tRNA nucleus export receptor which facilitates tRNA translocation across the nuclear pore complex.</text>
</comment>
<dbReference type="SUPFAM" id="SSF48371">
    <property type="entry name" value="ARM repeat"/>
    <property type="match status" value="1"/>
</dbReference>
<dbReference type="EMBL" id="CAIX01000951">
    <property type="protein sequence ID" value="CCI50669.1"/>
    <property type="molecule type" value="Genomic_DNA"/>
</dbReference>
<dbReference type="Gene3D" id="1.25.10.10">
    <property type="entry name" value="Leucine-rich Repeat Variant"/>
    <property type="match status" value="1"/>
</dbReference>
<evidence type="ECO:0000313" key="14">
    <source>
        <dbReference type="Proteomes" id="UP000053237"/>
    </source>
</evidence>
<dbReference type="GO" id="GO:0005737">
    <property type="term" value="C:cytoplasm"/>
    <property type="evidence" value="ECO:0007669"/>
    <property type="project" value="UniProtKB-SubCell"/>
</dbReference>
<feature type="domain" description="Exportin-T C-terminal" evidence="12">
    <location>
        <begin position="346"/>
        <end position="1014"/>
    </location>
</feature>
<dbReference type="Pfam" id="PF19282">
    <property type="entry name" value="Exportin-T"/>
    <property type="match status" value="1"/>
</dbReference>
<comment type="similarity">
    <text evidence="10">Belongs to the exportin family.</text>
</comment>
<dbReference type="InterPro" id="IPR040017">
    <property type="entry name" value="XPOT"/>
</dbReference>
<dbReference type="OrthoDB" id="26399at2759"/>
<dbReference type="PANTHER" id="PTHR15952:SF11">
    <property type="entry name" value="EXPORTIN-T"/>
    <property type="match status" value="1"/>
</dbReference>
<dbReference type="Proteomes" id="UP000053237">
    <property type="component" value="Unassembled WGS sequence"/>
</dbReference>
<evidence type="ECO:0000259" key="11">
    <source>
        <dbReference type="Pfam" id="PF08389"/>
    </source>
</evidence>
<reference evidence="13 14" key="1">
    <citation type="submission" date="2012-05" db="EMBL/GenBank/DDBJ databases">
        <title>Recombination and specialization in a pathogen metapopulation.</title>
        <authorList>
            <person name="Gardiner A."/>
            <person name="Kemen E."/>
            <person name="Schultz-Larsen T."/>
            <person name="MacLean D."/>
            <person name="Van Oosterhout C."/>
            <person name="Jones J.D.G."/>
        </authorList>
    </citation>
    <scope>NUCLEOTIDE SEQUENCE [LARGE SCALE GENOMIC DNA]</scope>
    <source>
        <strain evidence="13 14">Ac Nc2</strain>
    </source>
</reference>
<evidence type="ECO:0000256" key="10">
    <source>
        <dbReference type="RuleBase" id="RU366037"/>
    </source>
</evidence>
<evidence type="ECO:0000256" key="8">
    <source>
        <dbReference type="ARBA" id="ARBA00029784"/>
    </source>
</evidence>
<dbReference type="GO" id="GO:0071528">
    <property type="term" value="P:tRNA re-export from nucleus"/>
    <property type="evidence" value="ECO:0007669"/>
    <property type="project" value="UniProtKB-UniRule"/>
</dbReference>
<dbReference type="GO" id="GO:0031267">
    <property type="term" value="F:small GTPase binding"/>
    <property type="evidence" value="ECO:0007669"/>
    <property type="project" value="InterPro"/>
</dbReference>
<evidence type="ECO:0000256" key="7">
    <source>
        <dbReference type="ARBA" id="ARBA00023242"/>
    </source>
</evidence>
<proteinExistence type="inferred from homology"/>
<name>A0A024GUL8_9STRA</name>
<comment type="caution">
    <text evidence="13">The sequence shown here is derived from an EMBL/GenBank/DDBJ whole genome shotgun (WGS) entry which is preliminary data.</text>
</comment>
<keyword evidence="6 10" id="KW-0694">RNA-binding</keyword>
<comment type="subcellular location">
    <subcellularLocation>
        <location evidence="1 10">Cytoplasm</location>
    </subcellularLocation>
    <subcellularLocation>
        <location evidence="10">Nucleus</location>
    </subcellularLocation>
    <text evidence="10">Shuttles between the nucleus and the cytoplasm.</text>
</comment>
<dbReference type="Pfam" id="PF08389">
    <property type="entry name" value="Xpo1"/>
    <property type="match status" value="1"/>
</dbReference>
<evidence type="ECO:0000313" key="13">
    <source>
        <dbReference type="EMBL" id="CCI50669.1"/>
    </source>
</evidence>
<keyword evidence="7 10" id="KW-0539">Nucleus</keyword>
<evidence type="ECO:0000256" key="2">
    <source>
        <dbReference type="ARBA" id="ARBA00018928"/>
    </source>
</evidence>
<keyword evidence="4 10" id="KW-0963">Cytoplasm</keyword>
<evidence type="ECO:0000256" key="5">
    <source>
        <dbReference type="ARBA" id="ARBA00022555"/>
    </source>
</evidence>
<keyword evidence="5 10" id="KW-0820">tRNA-binding</keyword>
<dbReference type="AlphaFoldDB" id="A0A024GUL8"/>
<evidence type="ECO:0000259" key="12">
    <source>
        <dbReference type="Pfam" id="PF19282"/>
    </source>
</evidence>
<dbReference type="PANTHER" id="PTHR15952">
    <property type="entry name" value="EXPORTIN-T/LOS1"/>
    <property type="match status" value="1"/>
</dbReference>
<accession>A0A024GUL8</accession>
<dbReference type="InParanoid" id="A0A024GUL8"/>
<dbReference type="GO" id="GO:0005643">
    <property type="term" value="C:nuclear pore"/>
    <property type="evidence" value="ECO:0007669"/>
    <property type="project" value="TreeGrafter"/>
</dbReference>
<dbReference type="InterPro" id="IPR013598">
    <property type="entry name" value="Exportin-1/Importin-b-like"/>
</dbReference>
<dbReference type="InterPro" id="IPR016024">
    <property type="entry name" value="ARM-type_fold"/>
</dbReference>
<gene>
    <name evidence="13" type="ORF">BN9_127670</name>
</gene>
<protein>
    <recommendedName>
        <fullName evidence="2 10">Exportin-T</fullName>
    </recommendedName>
    <alternativeName>
        <fullName evidence="8 10">Exportin(tRNA)</fullName>
    </alternativeName>
    <alternativeName>
        <fullName evidence="9 10">tRNA exportin</fullName>
    </alternativeName>
</protein>
<evidence type="ECO:0000256" key="6">
    <source>
        <dbReference type="ARBA" id="ARBA00022884"/>
    </source>
</evidence>
<organism evidence="13 14">
    <name type="scientific">Albugo candida</name>
    <dbReference type="NCBI Taxonomy" id="65357"/>
    <lineage>
        <taxon>Eukaryota</taxon>
        <taxon>Sar</taxon>
        <taxon>Stramenopiles</taxon>
        <taxon>Oomycota</taxon>
        <taxon>Peronosporomycetes</taxon>
        <taxon>Albuginales</taxon>
        <taxon>Albuginaceae</taxon>
        <taxon>Albugo</taxon>
    </lineage>
</organism>
<evidence type="ECO:0000256" key="9">
    <source>
        <dbReference type="ARBA" id="ARBA00032199"/>
    </source>
</evidence>
<dbReference type="GO" id="GO:0016363">
    <property type="term" value="C:nuclear matrix"/>
    <property type="evidence" value="ECO:0007669"/>
    <property type="project" value="TreeGrafter"/>
</dbReference>
<dbReference type="InterPro" id="IPR045546">
    <property type="entry name" value="Exportin-T_C"/>
</dbReference>
<dbReference type="InterPro" id="IPR011989">
    <property type="entry name" value="ARM-like"/>
</dbReference>
<keyword evidence="14" id="KW-1185">Reference proteome</keyword>
<evidence type="ECO:0000256" key="3">
    <source>
        <dbReference type="ARBA" id="ARBA00022448"/>
    </source>
</evidence>